<dbReference type="AlphaFoldDB" id="A0A6V7QKE4"/>
<dbReference type="Pfam" id="PF25418">
    <property type="entry name" value="DUF7890"/>
    <property type="match status" value="1"/>
</dbReference>
<organism evidence="3">
    <name type="scientific">Ananas comosus var. bracteatus</name>
    <name type="common">red pineapple</name>
    <dbReference type="NCBI Taxonomy" id="296719"/>
    <lineage>
        <taxon>Eukaryota</taxon>
        <taxon>Viridiplantae</taxon>
        <taxon>Streptophyta</taxon>
        <taxon>Embryophyta</taxon>
        <taxon>Tracheophyta</taxon>
        <taxon>Spermatophyta</taxon>
        <taxon>Magnoliopsida</taxon>
        <taxon>Liliopsida</taxon>
        <taxon>Poales</taxon>
        <taxon>Bromeliaceae</taxon>
        <taxon>Bromelioideae</taxon>
        <taxon>Ananas</taxon>
    </lineage>
</organism>
<feature type="compositionally biased region" description="Gly residues" evidence="1">
    <location>
        <begin position="36"/>
        <end position="45"/>
    </location>
</feature>
<reference evidence="3" key="1">
    <citation type="submission" date="2020-07" db="EMBL/GenBank/DDBJ databases">
        <authorList>
            <person name="Lin J."/>
        </authorList>
    </citation>
    <scope>NUCLEOTIDE SEQUENCE</scope>
</reference>
<proteinExistence type="predicted"/>
<dbReference type="EMBL" id="LR862136">
    <property type="protein sequence ID" value="CAD1843286.1"/>
    <property type="molecule type" value="Genomic_DNA"/>
</dbReference>
<dbReference type="InterPro" id="IPR057212">
    <property type="entry name" value="DUF7890"/>
</dbReference>
<evidence type="ECO:0000256" key="1">
    <source>
        <dbReference type="SAM" id="MobiDB-lite"/>
    </source>
</evidence>
<evidence type="ECO:0000259" key="2">
    <source>
        <dbReference type="Pfam" id="PF25418"/>
    </source>
</evidence>
<feature type="domain" description="DUF7890" evidence="2">
    <location>
        <begin position="51"/>
        <end position="73"/>
    </location>
</feature>
<feature type="region of interest" description="Disordered" evidence="1">
    <location>
        <begin position="1"/>
        <end position="48"/>
    </location>
</feature>
<accession>A0A6V7QKE4</accession>
<gene>
    <name evidence="3" type="ORF">CB5_LOCUS26497</name>
</gene>
<protein>
    <recommendedName>
        <fullName evidence="2">DUF7890 domain-containing protein</fullName>
    </recommendedName>
</protein>
<name>A0A6V7QKE4_ANACO</name>
<evidence type="ECO:0000313" key="3">
    <source>
        <dbReference type="EMBL" id="CAD1843286.1"/>
    </source>
</evidence>
<sequence>MAHGATPNPRAKAHHVAKETNNGSNMALSKDQHMNDGGGGGGGGGGHEKGIIRVKVVLTKKEAAQLLSMCVRGEKDVSRIASELKRSMEMSRLASGVPRRMGWRPALASIPEEWE</sequence>